<comment type="caution">
    <text evidence="1">The sequence shown here is derived from an EMBL/GenBank/DDBJ whole genome shotgun (WGS) entry which is preliminary data.</text>
</comment>
<feature type="non-terminal residue" evidence="1">
    <location>
        <position position="58"/>
    </location>
</feature>
<keyword evidence="2" id="KW-1185">Reference proteome</keyword>
<dbReference type="EMBL" id="CM043785">
    <property type="protein sequence ID" value="KAI4832622.1"/>
    <property type="molecule type" value="Genomic_DNA"/>
</dbReference>
<proteinExistence type="predicted"/>
<dbReference type="Proteomes" id="UP001057452">
    <property type="component" value="Chromosome 1"/>
</dbReference>
<name>A0ACB9XXX7_CHAAC</name>
<protein>
    <submittedName>
        <fullName evidence="1">Uncharacterized protein</fullName>
    </submittedName>
</protein>
<feature type="non-terminal residue" evidence="1">
    <location>
        <position position="1"/>
    </location>
</feature>
<evidence type="ECO:0000313" key="1">
    <source>
        <dbReference type="EMBL" id="KAI4832622.1"/>
    </source>
</evidence>
<sequence length="58" mass="5894">GEDDAVSDELMIEWFNLDQEQAGGHAPGVRTGLHWEDAGPGGGAAQRGAGAAESDGET</sequence>
<gene>
    <name evidence="1" type="ORF">KUCAC02_015584</name>
</gene>
<evidence type="ECO:0000313" key="2">
    <source>
        <dbReference type="Proteomes" id="UP001057452"/>
    </source>
</evidence>
<accession>A0ACB9XXX7</accession>
<organism evidence="1 2">
    <name type="scientific">Chaenocephalus aceratus</name>
    <name type="common">Blackfin icefish</name>
    <name type="synonym">Chaenichthys aceratus</name>
    <dbReference type="NCBI Taxonomy" id="36190"/>
    <lineage>
        <taxon>Eukaryota</taxon>
        <taxon>Metazoa</taxon>
        <taxon>Chordata</taxon>
        <taxon>Craniata</taxon>
        <taxon>Vertebrata</taxon>
        <taxon>Euteleostomi</taxon>
        <taxon>Actinopterygii</taxon>
        <taxon>Neopterygii</taxon>
        <taxon>Teleostei</taxon>
        <taxon>Neoteleostei</taxon>
        <taxon>Acanthomorphata</taxon>
        <taxon>Eupercaria</taxon>
        <taxon>Perciformes</taxon>
        <taxon>Notothenioidei</taxon>
        <taxon>Channichthyidae</taxon>
        <taxon>Chaenocephalus</taxon>
    </lineage>
</organism>
<reference evidence="1" key="1">
    <citation type="submission" date="2022-05" db="EMBL/GenBank/DDBJ databases">
        <title>Chromosome-level genome of Chaenocephalus aceratus.</title>
        <authorList>
            <person name="Park H."/>
        </authorList>
    </citation>
    <scope>NUCLEOTIDE SEQUENCE</scope>
    <source>
        <strain evidence="1">KU_202001</strain>
    </source>
</reference>